<comment type="similarity">
    <text evidence="7">Belongs to the DHHC palmitoyltransferase family.</text>
</comment>
<feature type="transmembrane region" description="Helical" evidence="7">
    <location>
        <begin position="210"/>
        <end position="233"/>
    </location>
</feature>
<dbReference type="EMBL" id="JALLPB020000071">
    <property type="protein sequence ID" value="KAL3822219.1"/>
    <property type="molecule type" value="Genomic_DNA"/>
</dbReference>
<dbReference type="InterPro" id="IPR001594">
    <property type="entry name" value="Palmitoyltrfase_DHHC"/>
</dbReference>
<evidence type="ECO:0000256" key="3">
    <source>
        <dbReference type="ARBA" id="ARBA00022692"/>
    </source>
</evidence>
<feature type="transmembrane region" description="Helical" evidence="7">
    <location>
        <begin position="68"/>
        <end position="85"/>
    </location>
</feature>
<evidence type="ECO:0000256" key="1">
    <source>
        <dbReference type="ARBA" id="ARBA00004141"/>
    </source>
</evidence>
<evidence type="ECO:0000259" key="8">
    <source>
        <dbReference type="Pfam" id="PF01529"/>
    </source>
</evidence>
<evidence type="ECO:0000313" key="10">
    <source>
        <dbReference type="Proteomes" id="UP001530377"/>
    </source>
</evidence>
<evidence type="ECO:0000256" key="7">
    <source>
        <dbReference type="RuleBase" id="RU079119"/>
    </source>
</evidence>
<accession>A0ABD3SCG0</accession>
<evidence type="ECO:0000256" key="4">
    <source>
        <dbReference type="ARBA" id="ARBA00022989"/>
    </source>
</evidence>
<evidence type="ECO:0000313" key="9">
    <source>
        <dbReference type="EMBL" id="KAL3822219.1"/>
    </source>
</evidence>
<dbReference type="Proteomes" id="UP001530377">
    <property type="component" value="Unassembled WGS sequence"/>
</dbReference>
<dbReference type="PANTHER" id="PTHR12246">
    <property type="entry name" value="PALMITOYLTRANSFERASE ZDHHC16"/>
    <property type="match status" value="1"/>
</dbReference>
<reference evidence="9 10" key="1">
    <citation type="submission" date="2024-10" db="EMBL/GenBank/DDBJ databases">
        <title>Updated reference genomes for cyclostephanoid diatoms.</title>
        <authorList>
            <person name="Roberts W.R."/>
            <person name="Alverson A.J."/>
        </authorList>
    </citation>
    <scope>NUCLEOTIDE SEQUENCE [LARGE SCALE GENOMIC DNA]</scope>
    <source>
        <strain evidence="9 10">AJA228-03</strain>
    </source>
</reference>
<sequence>MGPTVVGPLRETWEELVTAIRAPAHEDFDALYWVCRLTRNVLLSMWYRLVGPGRRRRLRSAMSQLRPVTPFIGMAMTLACAYSYFATFRRTVVVGRWCPSSDNRDGREYNNIAENDHPPSSCGWDVAHTSLVTLLVVSNGEAAAESPLPGVPDVRARVRSPLVRPFSDSHSVNFLEWRRTNPNFCSWRTLKTLLSPWVNNCIGYGNYREFILLLFYLMLGCAYGCCLLCRDFFGSMSSRIKAHGFRVMGVVHCTGLLDLPPPWSLWWEYRSTGKVDDDVVLRAAFPFMFGVGVAVTFILVPHVRLVISGYTTVERLSRPADSSNPFDMGPKRNWQRVMGAYPIMCAAPFPLQPFARWRSESYGHRSKDR</sequence>
<keyword evidence="10" id="KW-1185">Reference proteome</keyword>
<feature type="transmembrane region" description="Helical" evidence="7">
    <location>
        <begin position="283"/>
        <end position="307"/>
    </location>
</feature>
<gene>
    <name evidence="9" type="ORF">ACHAXA_000659</name>
</gene>
<dbReference type="EC" id="2.3.1.225" evidence="7"/>
<evidence type="ECO:0000256" key="2">
    <source>
        <dbReference type="ARBA" id="ARBA00022679"/>
    </source>
</evidence>
<keyword evidence="6 7" id="KW-0012">Acyltransferase</keyword>
<proteinExistence type="inferred from homology"/>
<comment type="caution">
    <text evidence="9">The sequence shown here is derived from an EMBL/GenBank/DDBJ whole genome shotgun (WGS) entry which is preliminary data.</text>
</comment>
<name>A0ABD3SCG0_9STRA</name>
<dbReference type="InterPro" id="IPR039859">
    <property type="entry name" value="PFA4/ZDH16/20/ERF2-like"/>
</dbReference>
<dbReference type="GO" id="GO:0016020">
    <property type="term" value="C:membrane"/>
    <property type="evidence" value="ECO:0007669"/>
    <property type="project" value="UniProtKB-SubCell"/>
</dbReference>
<dbReference type="PROSITE" id="PS50216">
    <property type="entry name" value="DHHC"/>
    <property type="match status" value="1"/>
</dbReference>
<feature type="domain" description="Palmitoyltransferase DHHC" evidence="8">
    <location>
        <begin position="195"/>
        <end position="317"/>
    </location>
</feature>
<keyword evidence="4 7" id="KW-1133">Transmembrane helix</keyword>
<evidence type="ECO:0000256" key="6">
    <source>
        <dbReference type="ARBA" id="ARBA00023315"/>
    </source>
</evidence>
<organism evidence="9 10">
    <name type="scientific">Cyclostephanos tholiformis</name>
    <dbReference type="NCBI Taxonomy" id="382380"/>
    <lineage>
        <taxon>Eukaryota</taxon>
        <taxon>Sar</taxon>
        <taxon>Stramenopiles</taxon>
        <taxon>Ochrophyta</taxon>
        <taxon>Bacillariophyta</taxon>
        <taxon>Coscinodiscophyceae</taxon>
        <taxon>Thalassiosirophycidae</taxon>
        <taxon>Stephanodiscales</taxon>
        <taxon>Stephanodiscaceae</taxon>
        <taxon>Cyclostephanos</taxon>
    </lineage>
</organism>
<dbReference type="AlphaFoldDB" id="A0ABD3SCG0"/>
<keyword evidence="2 7" id="KW-0808">Transferase</keyword>
<keyword evidence="5 7" id="KW-0472">Membrane</keyword>
<dbReference type="Pfam" id="PF01529">
    <property type="entry name" value="DHHC"/>
    <property type="match status" value="1"/>
</dbReference>
<dbReference type="GO" id="GO:0019706">
    <property type="term" value="F:protein-cysteine S-palmitoyltransferase activity"/>
    <property type="evidence" value="ECO:0007669"/>
    <property type="project" value="UniProtKB-EC"/>
</dbReference>
<protein>
    <recommendedName>
        <fullName evidence="7">Palmitoyltransferase</fullName>
        <ecNumber evidence="7">2.3.1.225</ecNumber>
    </recommendedName>
</protein>
<keyword evidence="3 7" id="KW-0812">Transmembrane</keyword>
<comment type="subcellular location">
    <subcellularLocation>
        <location evidence="1">Membrane</location>
        <topology evidence="1">Multi-pass membrane protein</topology>
    </subcellularLocation>
</comment>
<evidence type="ECO:0000256" key="5">
    <source>
        <dbReference type="ARBA" id="ARBA00023136"/>
    </source>
</evidence>
<comment type="domain">
    <text evidence="7">The DHHC domain is required for palmitoyltransferase activity.</text>
</comment>
<comment type="catalytic activity">
    <reaction evidence="7">
        <text>L-cysteinyl-[protein] + hexadecanoyl-CoA = S-hexadecanoyl-L-cysteinyl-[protein] + CoA</text>
        <dbReference type="Rhea" id="RHEA:36683"/>
        <dbReference type="Rhea" id="RHEA-COMP:10131"/>
        <dbReference type="Rhea" id="RHEA-COMP:11032"/>
        <dbReference type="ChEBI" id="CHEBI:29950"/>
        <dbReference type="ChEBI" id="CHEBI:57287"/>
        <dbReference type="ChEBI" id="CHEBI:57379"/>
        <dbReference type="ChEBI" id="CHEBI:74151"/>
        <dbReference type="EC" id="2.3.1.225"/>
    </reaction>
</comment>